<feature type="region of interest" description="Disordered" evidence="1">
    <location>
        <begin position="42"/>
        <end position="61"/>
    </location>
</feature>
<proteinExistence type="predicted"/>
<protein>
    <submittedName>
        <fullName evidence="2">Uncharacterized protein</fullName>
    </submittedName>
</protein>
<dbReference type="AlphaFoldDB" id="K1Z4S9"/>
<reference evidence="2" key="1">
    <citation type="journal article" date="2012" name="Science">
        <title>Fermentation, hydrogen, and sulfur metabolism in multiple uncultivated bacterial phyla.</title>
        <authorList>
            <person name="Wrighton K.C."/>
            <person name="Thomas B.C."/>
            <person name="Sharon I."/>
            <person name="Miller C.S."/>
            <person name="Castelle C.J."/>
            <person name="VerBerkmoes N.C."/>
            <person name="Wilkins M.J."/>
            <person name="Hettich R.L."/>
            <person name="Lipton M.S."/>
            <person name="Williams K.H."/>
            <person name="Long P.E."/>
            <person name="Banfield J.F."/>
        </authorList>
    </citation>
    <scope>NUCLEOTIDE SEQUENCE [LARGE SCALE GENOMIC DNA]</scope>
</reference>
<name>K1Z4S9_9BACT</name>
<evidence type="ECO:0000313" key="2">
    <source>
        <dbReference type="EMBL" id="EKD44271.1"/>
    </source>
</evidence>
<accession>K1Z4S9</accession>
<dbReference type="EMBL" id="AMFJ01028921">
    <property type="protein sequence ID" value="EKD44271.1"/>
    <property type="molecule type" value="Genomic_DNA"/>
</dbReference>
<comment type="caution">
    <text evidence="2">The sequence shown here is derived from an EMBL/GenBank/DDBJ whole genome shotgun (WGS) entry which is preliminary data.</text>
</comment>
<sequence>IIANLGEDIGDYEIKLESLKSHSITEVIRYINELKEGSPELQRHYVVPDKRKEKEGKEKRY</sequence>
<evidence type="ECO:0000256" key="1">
    <source>
        <dbReference type="SAM" id="MobiDB-lite"/>
    </source>
</evidence>
<organism evidence="2">
    <name type="scientific">uncultured bacterium</name>
    <name type="common">gcode 4</name>
    <dbReference type="NCBI Taxonomy" id="1234023"/>
    <lineage>
        <taxon>Bacteria</taxon>
        <taxon>environmental samples</taxon>
    </lineage>
</organism>
<feature type="non-terminal residue" evidence="2">
    <location>
        <position position="1"/>
    </location>
</feature>
<gene>
    <name evidence="2" type="ORF">ACD_71C00190G0005</name>
</gene>